<dbReference type="AlphaFoldDB" id="A0A6J4KWQ1"/>
<evidence type="ECO:0000259" key="5">
    <source>
        <dbReference type="Pfam" id="PF05193"/>
    </source>
</evidence>
<feature type="domain" description="Peptidase M16 C-terminal" evidence="5">
    <location>
        <begin position="285"/>
        <end position="463"/>
    </location>
</feature>
<feature type="coiled-coil region" evidence="3">
    <location>
        <begin position="154"/>
        <end position="181"/>
    </location>
</feature>
<evidence type="ECO:0000313" key="6">
    <source>
        <dbReference type="EMBL" id="CAA9316978.1"/>
    </source>
</evidence>
<dbReference type="InterPro" id="IPR011249">
    <property type="entry name" value="Metalloenz_LuxS/M16"/>
</dbReference>
<dbReference type="GO" id="GO:0004222">
    <property type="term" value="F:metalloendopeptidase activity"/>
    <property type="evidence" value="ECO:0007669"/>
    <property type="project" value="InterPro"/>
</dbReference>
<feature type="domain" description="Peptidase M16 N-terminal" evidence="4">
    <location>
        <begin position="180"/>
        <end position="275"/>
    </location>
</feature>
<dbReference type="GO" id="GO:0046872">
    <property type="term" value="F:metal ion binding"/>
    <property type="evidence" value="ECO:0007669"/>
    <property type="project" value="InterPro"/>
</dbReference>
<reference evidence="6" key="1">
    <citation type="submission" date="2020-02" db="EMBL/GenBank/DDBJ databases">
        <authorList>
            <person name="Meier V. D."/>
        </authorList>
    </citation>
    <scope>NUCLEOTIDE SEQUENCE</scope>
    <source>
        <strain evidence="6">AVDCRST_MAG84</strain>
    </source>
</reference>
<dbReference type="EMBL" id="CADCTZ010000170">
    <property type="protein sequence ID" value="CAA9316978.1"/>
    <property type="molecule type" value="Genomic_DNA"/>
</dbReference>
<dbReference type="PROSITE" id="PS00143">
    <property type="entry name" value="INSULINASE"/>
    <property type="match status" value="1"/>
</dbReference>
<keyword evidence="6" id="KW-0645">Protease</keyword>
<dbReference type="InterPro" id="IPR011765">
    <property type="entry name" value="Pept_M16_N"/>
</dbReference>
<proteinExistence type="inferred from homology"/>
<evidence type="ECO:0000256" key="1">
    <source>
        <dbReference type="ARBA" id="ARBA00007261"/>
    </source>
</evidence>
<dbReference type="PANTHER" id="PTHR11851:SF49">
    <property type="entry name" value="MITOCHONDRIAL-PROCESSING PEPTIDASE SUBUNIT ALPHA"/>
    <property type="match status" value="1"/>
</dbReference>
<gene>
    <name evidence="6" type="ORF">AVDCRST_MAG84-1124</name>
</gene>
<sequence length="531" mass="59528">MTPQFQKPREAKLSRRESPHRQTRFIASLLAAVLLWWGISPEIALARSNPASGSQAVSVQPSLDRVISQVSEFKLDNGMKFIVLERPRAPVASFLIHADVGGANEPDGQTGVAHYLEHLAFKGTPKIGTTDYQAEKPLLEKQDQLFEQMQAAKASGKTEEVAKLKAEFDKVEAEASQFVKRNELGKIVEQAGGVGLNAATSTDATMYFYSLPANKLEMWMSLESERFLEPVFREFYKEKQVILEERRLRTENSPIGQMVEVFANKAFSAHPYRRPVIGYTEDIKNLSRSDVQKFFETHYVPSKLTVAVVGDVKASEVKRLAQIYFGRYKAKPAPPELQIVEPPQTQTQEVTLQLKTQPWYLEGYHKPAMNHPDNAIYEMIGSLLSDGRTSRLYKSLVEQQQLALAAQGFSGYPGEKYPNLMLFYAQTAPGRTVDEVATALSKEIERLKTEPVSALELDRVKTQARADLLRSLNSNMGMAFALVDYQVNTGSWRNLFKELDAIAAVTPADIQRVAQATFRPENRTIGKLLPL</sequence>
<keyword evidence="6" id="KW-0378">Hydrolase</keyword>
<protein>
    <submittedName>
        <fullName evidence="6">Zinc protease</fullName>
    </submittedName>
</protein>
<accession>A0A6J4KWQ1</accession>
<evidence type="ECO:0000259" key="4">
    <source>
        <dbReference type="Pfam" id="PF00675"/>
    </source>
</evidence>
<dbReference type="Pfam" id="PF00675">
    <property type="entry name" value="Peptidase_M16"/>
    <property type="match status" value="2"/>
</dbReference>
<dbReference type="GO" id="GO:0006508">
    <property type="term" value="P:proteolysis"/>
    <property type="evidence" value="ECO:0007669"/>
    <property type="project" value="UniProtKB-KW"/>
</dbReference>
<name>A0A6J4KWQ1_9CYAN</name>
<dbReference type="Gene3D" id="3.30.830.10">
    <property type="entry name" value="Metalloenzyme, LuxS/M16 peptidase-like"/>
    <property type="match status" value="2"/>
</dbReference>
<dbReference type="InterPro" id="IPR001431">
    <property type="entry name" value="Pept_M16_Zn_BS"/>
</dbReference>
<dbReference type="Pfam" id="PF05193">
    <property type="entry name" value="Peptidase_M16_C"/>
    <property type="match status" value="1"/>
</dbReference>
<organism evidence="6">
    <name type="scientific">uncultured Microcoleus sp</name>
    <dbReference type="NCBI Taxonomy" id="259945"/>
    <lineage>
        <taxon>Bacteria</taxon>
        <taxon>Bacillati</taxon>
        <taxon>Cyanobacteriota</taxon>
        <taxon>Cyanophyceae</taxon>
        <taxon>Oscillatoriophycideae</taxon>
        <taxon>Oscillatoriales</taxon>
        <taxon>Microcoleaceae</taxon>
        <taxon>Microcoleus</taxon>
        <taxon>environmental samples</taxon>
    </lineage>
</organism>
<dbReference type="PANTHER" id="PTHR11851">
    <property type="entry name" value="METALLOPROTEASE"/>
    <property type="match status" value="1"/>
</dbReference>
<evidence type="ECO:0000256" key="3">
    <source>
        <dbReference type="SAM" id="Coils"/>
    </source>
</evidence>
<dbReference type="InterPro" id="IPR050361">
    <property type="entry name" value="MPP/UQCRC_Complex"/>
</dbReference>
<dbReference type="InterPro" id="IPR007863">
    <property type="entry name" value="Peptidase_M16_C"/>
</dbReference>
<evidence type="ECO:0000256" key="2">
    <source>
        <dbReference type="RuleBase" id="RU004447"/>
    </source>
</evidence>
<feature type="domain" description="Peptidase M16 N-terminal" evidence="4">
    <location>
        <begin position="85"/>
        <end position="127"/>
    </location>
</feature>
<comment type="similarity">
    <text evidence="1 2">Belongs to the peptidase M16 family.</text>
</comment>
<dbReference type="SUPFAM" id="SSF63411">
    <property type="entry name" value="LuxS/MPP-like metallohydrolase"/>
    <property type="match status" value="2"/>
</dbReference>
<keyword evidence="3" id="KW-0175">Coiled coil</keyword>